<comment type="caution">
    <text evidence="4">The sequence shown here is derived from an EMBL/GenBank/DDBJ whole genome shotgun (WGS) entry which is preliminary data.</text>
</comment>
<evidence type="ECO:0000313" key="5">
    <source>
        <dbReference type="Proteomes" id="UP000520770"/>
    </source>
</evidence>
<keyword evidence="1" id="KW-0812">Transmembrane</keyword>
<organism evidence="4 7">
    <name type="scientific">Aliirhizobium cellulosilyticum</name>
    <dbReference type="NCBI Taxonomy" id="393664"/>
    <lineage>
        <taxon>Bacteria</taxon>
        <taxon>Pseudomonadati</taxon>
        <taxon>Pseudomonadota</taxon>
        <taxon>Alphaproteobacteria</taxon>
        <taxon>Hyphomicrobiales</taxon>
        <taxon>Rhizobiaceae</taxon>
        <taxon>Aliirhizobium</taxon>
    </lineage>
</organism>
<feature type="transmembrane region" description="Helical" evidence="1">
    <location>
        <begin position="14"/>
        <end position="37"/>
    </location>
</feature>
<reference evidence="5 6" key="1">
    <citation type="submission" date="2020-08" db="EMBL/GenBank/DDBJ databases">
        <title>Genomic Encyclopedia of Type Strains, Phase IV (KMG-V): Genome sequencing to study the core and pangenomes of soil and plant-associated prokaryotes.</title>
        <authorList>
            <person name="Whitman W."/>
        </authorList>
    </citation>
    <scope>NUCLEOTIDE SEQUENCE [LARGE SCALE GENOMIC DNA]</scope>
    <source>
        <strain evidence="3 6">SEMIA 444</strain>
        <strain evidence="2 5">SEMIA 448</strain>
        <strain evidence="4 7">SEMIA 452</strain>
    </source>
</reference>
<evidence type="ECO:0000313" key="4">
    <source>
        <dbReference type="EMBL" id="MBB4444286.1"/>
    </source>
</evidence>
<proteinExistence type="predicted"/>
<dbReference type="EMBL" id="JACIGW010000001">
    <property type="protein sequence ID" value="MBB4348009.1"/>
    <property type="molecule type" value="Genomic_DNA"/>
</dbReference>
<keyword evidence="1" id="KW-1133">Transmembrane helix</keyword>
<evidence type="ECO:0000256" key="1">
    <source>
        <dbReference type="SAM" id="Phobius"/>
    </source>
</evidence>
<name>A0A7W6UVP0_9HYPH</name>
<evidence type="ECO:0000313" key="6">
    <source>
        <dbReference type="Proteomes" id="UP000524535"/>
    </source>
</evidence>
<sequence length="38" mass="4164">MTAMIDMKLTFSDAFAALATIISLSSILYVLHMVLALF</sequence>
<evidence type="ECO:0000313" key="7">
    <source>
        <dbReference type="Proteomes" id="UP000576087"/>
    </source>
</evidence>
<dbReference type="Proteomes" id="UP000576087">
    <property type="component" value="Unassembled WGS sequence"/>
</dbReference>
<evidence type="ECO:0000313" key="2">
    <source>
        <dbReference type="EMBL" id="MBB4348009.1"/>
    </source>
</evidence>
<evidence type="ECO:0000313" key="3">
    <source>
        <dbReference type="EMBL" id="MBB4409597.1"/>
    </source>
</evidence>
<keyword evidence="1" id="KW-0472">Membrane</keyword>
<protein>
    <submittedName>
        <fullName evidence="4">Uncharacterized protein</fullName>
    </submittedName>
</protein>
<accession>A0A7W6UVP0</accession>
<dbReference type="AlphaFoldDB" id="A0A7W6UVP0"/>
<keyword evidence="6" id="KW-1185">Reference proteome</keyword>
<dbReference type="Proteomes" id="UP000524535">
    <property type="component" value="Unassembled WGS sequence"/>
</dbReference>
<dbReference type="EMBL" id="JACIGY010000001">
    <property type="protein sequence ID" value="MBB4409597.1"/>
    <property type="molecule type" value="Genomic_DNA"/>
</dbReference>
<gene>
    <name evidence="3" type="ORF">GGE31_000068</name>
    <name evidence="2" type="ORF">GGE33_001717</name>
    <name evidence="4" type="ORF">GGE35_000068</name>
</gene>
<dbReference type="EMBL" id="JACIHM010000001">
    <property type="protein sequence ID" value="MBB4444286.1"/>
    <property type="molecule type" value="Genomic_DNA"/>
</dbReference>
<dbReference type="Proteomes" id="UP000520770">
    <property type="component" value="Unassembled WGS sequence"/>
</dbReference>